<keyword evidence="1" id="KW-0175">Coiled coil</keyword>
<sequence length="151" mass="17151">MSIYSIFAEKRHVKNLLHPFSGVGPDGGSALNGAAGAASPPNSTLEGTRSQPMPTQPLIGCLEQCSPIQSAWMRLLKMYEPFLGQNFKASFPLDFDDKIVSEQKKLMYVFCGEHPEWRVPVLTRAEREKLIRELERKREMERNQTDEQRNA</sequence>
<organism evidence="3 4">
    <name type="scientific">Parascaris equorum</name>
    <name type="common">Equine roundworm</name>
    <dbReference type="NCBI Taxonomy" id="6256"/>
    <lineage>
        <taxon>Eukaryota</taxon>
        <taxon>Metazoa</taxon>
        <taxon>Ecdysozoa</taxon>
        <taxon>Nematoda</taxon>
        <taxon>Chromadorea</taxon>
        <taxon>Rhabditida</taxon>
        <taxon>Spirurina</taxon>
        <taxon>Ascaridomorpha</taxon>
        <taxon>Ascaridoidea</taxon>
        <taxon>Ascarididae</taxon>
        <taxon>Parascaris</taxon>
    </lineage>
</organism>
<dbReference type="AlphaFoldDB" id="A0A914R351"/>
<reference evidence="4" key="1">
    <citation type="submission" date="2022-11" db="UniProtKB">
        <authorList>
            <consortium name="WormBaseParasite"/>
        </authorList>
    </citation>
    <scope>IDENTIFICATION</scope>
</reference>
<evidence type="ECO:0000256" key="1">
    <source>
        <dbReference type="SAM" id="Coils"/>
    </source>
</evidence>
<accession>A0A914R351</accession>
<proteinExistence type="predicted"/>
<dbReference type="WBParaSite" id="PEQ_0000102901-mRNA-1">
    <property type="protein sequence ID" value="PEQ_0000102901-mRNA-1"/>
    <property type="gene ID" value="PEQ_0000102901"/>
</dbReference>
<keyword evidence="3" id="KW-1185">Reference proteome</keyword>
<protein>
    <submittedName>
        <fullName evidence="4">Uncharacterized protein</fullName>
    </submittedName>
</protein>
<feature type="compositionally biased region" description="Low complexity" evidence="2">
    <location>
        <begin position="31"/>
        <end position="43"/>
    </location>
</feature>
<name>A0A914R351_PAREQ</name>
<feature type="coiled-coil region" evidence="1">
    <location>
        <begin position="124"/>
        <end position="151"/>
    </location>
</feature>
<evidence type="ECO:0000313" key="3">
    <source>
        <dbReference type="Proteomes" id="UP000887564"/>
    </source>
</evidence>
<evidence type="ECO:0000256" key="2">
    <source>
        <dbReference type="SAM" id="MobiDB-lite"/>
    </source>
</evidence>
<feature type="region of interest" description="Disordered" evidence="2">
    <location>
        <begin position="31"/>
        <end position="51"/>
    </location>
</feature>
<dbReference type="Proteomes" id="UP000887564">
    <property type="component" value="Unplaced"/>
</dbReference>
<evidence type="ECO:0000313" key="4">
    <source>
        <dbReference type="WBParaSite" id="PEQ_0000102901-mRNA-1"/>
    </source>
</evidence>